<dbReference type="AlphaFoldDB" id="X1MYE1"/>
<sequence length="116" mass="12967">MSRVWITDGDTFRGASIGPLRASDYFVIIGSESYVKSIEDPHDSEHVLLLSQIMAAKNANKPVIILWIKSITELSKSKLRNVLNGMNVIGEHEDTGDFTTQEDIDAIIKIMEEHPI</sequence>
<gene>
    <name evidence="1" type="ORF">S06H3_29195</name>
</gene>
<comment type="caution">
    <text evidence="1">The sequence shown here is derived from an EMBL/GenBank/DDBJ whole genome shotgun (WGS) entry which is preliminary data.</text>
</comment>
<reference evidence="1" key="1">
    <citation type="journal article" date="2014" name="Front. Microbiol.">
        <title>High frequency of phylogenetically diverse reductive dehalogenase-homologous genes in deep subseafloor sedimentary metagenomes.</title>
        <authorList>
            <person name="Kawai M."/>
            <person name="Futagami T."/>
            <person name="Toyoda A."/>
            <person name="Takaki Y."/>
            <person name="Nishi S."/>
            <person name="Hori S."/>
            <person name="Arai W."/>
            <person name="Tsubouchi T."/>
            <person name="Morono Y."/>
            <person name="Uchiyama I."/>
            <person name="Ito T."/>
            <person name="Fujiyama A."/>
            <person name="Inagaki F."/>
            <person name="Takami H."/>
        </authorList>
    </citation>
    <scope>NUCLEOTIDE SEQUENCE</scope>
    <source>
        <strain evidence="1">Expedition CK06-06</strain>
    </source>
</reference>
<accession>X1MYE1</accession>
<proteinExistence type="predicted"/>
<protein>
    <submittedName>
        <fullName evidence="1">Uncharacterized protein</fullName>
    </submittedName>
</protein>
<dbReference type="EMBL" id="BARV01017092">
    <property type="protein sequence ID" value="GAI19670.1"/>
    <property type="molecule type" value="Genomic_DNA"/>
</dbReference>
<organism evidence="1">
    <name type="scientific">marine sediment metagenome</name>
    <dbReference type="NCBI Taxonomy" id="412755"/>
    <lineage>
        <taxon>unclassified sequences</taxon>
        <taxon>metagenomes</taxon>
        <taxon>ecological metagenomes</taxon>
    </lineage>
</organism>
<name>X1MYE1_9ZZZZ</name>
<evidence type="ECO:0000313" key="1">
    <source>
        <dbReference type="EMBL" id="GAI19670.1"/>
    </source>
</evidence>